<name>A0A5C5XZL4_9PLAN</name>
<evidence type="ECO:0000313" key="3">
    <source>
        <dbReference type="EMBL" id="TWT68168.1"/>
    </source>
</evidence>
<dbReference type="EMBL" id="SJPL01000001">
    <property type="protein sequence ID" value="TWT68168.1"/>
    <property type="molecule type" value="Genomic_DNA"/>
</dbReference>
<evidence type="ECO:0000313" key="4">
    <source>
        <dbReference type="Proteomes" id="UP000317238"/>
    </source>
</evidence>
<dbReference type="SUPFAM" id="SSF46785">
    <property type="entry name" value="Winged helix' DNA-binding domain"/>
    <property type="match status" value="1"/>
</dbReference>
<dbReference type="RefSeq" id="WP_146438160.1">
    <property type="nucleotide sequence ID" value="NZ_SJPL01000001.1"/>
</dbReference>
<accession>A0A5C5XZL4</accession>
<dbReference type="AlphaFoldDB" id="A0A5C5XZL4"/>
<dbReference type="PANTHER" id="PTHR34580:SF3">
    <property type="entry name" value="PROTEIN PAFB"/>
    <property type="match status" value="1"/>
</dbReference>
<sequence length="227" mass="25898">MRRADRLFRIVEYLKARRETVTAKELGEELEVGVRTIYRDIADLKASGVPLTGEAGVGYLLSPNYVVRPLLFDDEELEALALGAQMVQSWADPAMAQAARRALDRITAVLPESLGDTIRDSTSYAYPSSGKPSLQIDFTSLRRAIRTRHVVEFAYTDHNGSETKRHIRPLAMIFLAPHWMVAAWCELRCDFRHFRLDRMQSMNVLTRQFQHEAGKTLKDMRQQSEGD</sequence>
<feature type="domain" description="Helix-turn-helix type 11" evidence="1">
    <location>
        <begin position="6"/>
        <end position="59"/>
    </location>
</feature>
<dbReference type="InterPro" id="IPR051534">
    <property type="entry name" value="CBASS_pafABC_assoc_protein"/>
</dbReference>
<dbReference type="Proteomes" id="UP000317238">
    <property type="component" value="Unassembled WGS sequence"/>
</dbReference>
<dbReference type="PANTHER" id="PTHR34580">
    <property type="match status" value="1"/>
</dbReference>
<comment type="caution">
    <text evidence="3">The sequence shown here is derived from an EMBL/GenBank/DDBJ whole genome shotgun (WGS) entry which is preliminary data.</text>
</comment>
<dbReference type="Pfam" id="PF13280">
    <property type="entry name" value="WYL"/>
    <property type="match status" value="1"/>
</dbReference>
<proteinExistence type="predicted"/>
<protein>
    <submittedName>
        <fullName evidence="3">HTH domain protein</fullName>
    </submittedName>
</protein>
<dbReference type="InterPro" id="IPR026881">
    <property type="entry name" value="WYL_dom"/>
</dbReference>
<keyword evidence="4" id="KW-1185">Reference proteome</keyword>
<dbReference type="Pfam" id="PF08279">
    <property type="entry name" value="HTH_11"/>
    <property type="match status" value="1"/>
</dbReference>
<dbReference type="OrthoDB" id="9767131at2"/>
<reference evidence="3 4" key="1">
    <citation type="submission" date="2019-02" db="EMBL/GenBank/DDBJ databases">
        <title>Deep-cultivation of Planctomycetes and their phenomic and genomic characterization uncovers novel biology.</title>
        <authorList>
            <person name="Wiegand S."/>
            <person name="Jogler M."/>
            <person name="Boedeker C."/>
            <person name="Pinto D."/>
            <person name="Vollmers J."/>
            <person name="Rivas-Marin E."/>
            <person name="Kohn T."/>
            <person name="Peeters S.H."/>
            <person name="Heuer A."/>
            <person name="Rast P."/>
            <person name="Oberbeckmann S."/>
            <person name="Bunk B."/>
            <person name="Jeske O."/>
            <person name="Meyerdierks A."/>
            <person name="Storesund J.E."/>
            <person name="Kallscheuer N."/>
            <person name="Luecker S."/>
            <person name="Lage O.M."/>
            <person name="Pohl T."/>
            <person name="Merkel B.J."/>
            <person name="Hornburger P."/>
            <person name="Mueller R.-W."/>
            <person name="Bruemmer F."/>
            <person name="Labrenz M."/>
            <person name="Spormann A.M."/>
            <person name="Op Den Camp H."/>
            <person name="Overmann J."/>
            <person name="Amann R."/>
            <person name="Jetten M.S.M."/>
            <person name="Mascher T."/>
            <person name="Medema M.H."/>
            <person name="Devos D.P."/>
            <person name="Kaster A.-K."/>
            <person name="Ovreas L."/>
            <person name="Rohde M."/>
            <person name="Galperin M.Y."/>
            <person name="Jogler C."/>
        </authorList>
    </citation>
    <scope>NUCLEOTIDE SEQUENCE [LARGE SCALE GENOMIC DNA]</scope>
    <source>
        <strain evidence="3 4">Pan14r</strain>
    </source>
</reference>
<evidence type="ECO:0000259" key="1">
    <source>
        <dbReference type="Pfam" id="PF08279"/>
    </source>
</evidence>
<gene>
    <name evidence="3" type="ORF">Pan14r_04090</name>
</gene>
<feature type="domain" description="WYL" evidence="2">
    <location>
        <begin position="138"/>
        <end position="203"/>
    </location>
</feature>
<dbReference type="InterPro" id="IPR013196">
    <property type="entry name" value="HTH_11"/>
</dbReference>
<dbReference type="InterPro" id="IPR036388">
    <property type="entry name" value="WH-like_DNA-bd_sf"/>
</dbReference>
<dbReference type="InterPro" id="IPR036390">
    <property type="entry name" value="WH_DNA-bd_sf"/>
</dbReference>
<evidence type="ECO:0000259" key="2">
    <source>
        <dbReference type="Pfam" id="PF13280"/>
    </source>
</evidence>
<dbReference type="Gene3D" id="1.10.10.10">
    <property type="entry name" value="Winged helix-like DNA-binding domain superfamily/Winged helix DNA-binding domain"/>
    <property type="match status" value="1"/>
</dbReference>
<organism evidence="3 4">
    <name type="scientific">Crateriforma conspicua</name>
    <dbReference type="NCBI Taxonomy" id="2527996"/>
    <lineage>
        <taxon>Bacteria</taxon>
        <taxon>Pseudomonadati</taxon>
        <taxon>Planctomycetota</taxon>
        <taxon>Planctomycetia</taxon>
        <taxon>Planctomycetales</taxon>
        <taxon>Planctomycetaceae</taxon>
        <taxon>Crateriforma</taxon>
    </lineage>
</organism>